<feature type="compositionally biased region" description="Basic and acidic residues" evidence="1">
    <location>
        <begin position="1"/>
        <end position="18"/>
    </location>
</feature>
<dbReference type="Proteomes" id="UP000006263">
    <property type="component" value="Unassembled WGS sequence"/>
</dbReference>
<proteinExistence type="predicted"/>
<evidence type="ECO:0000313" key="3">
    <source>
        <dbReference type="Proteomes" id="UP000006263"/>
    </source>
</evidence>
<sequence length="37" mass="4254">MLSANRDNRGNREMKENGPRATNIENPTKSQLEQHLC</sequence>
<protein>
    <submittedName>
        <fullName evidence="2">Uncharacterized protein</fullName>
    </submittedName>
</protein>
<reference evidence="2 3" key="1">
    <citation type="journal article" date="2017" name="Antonie Van Leeuwenhoek">
        <title>Rhizobium rhizosphaerae sp. nov., a novel species isolated from rice rhizosphere.</title>
        <authorList>
            <person name="Zhao J.J."/>
            <person name="Zhang J."/>
            <person name="Zhang R.J."/>
            <person name="Zhang C.W."/>
            <person name="Yin H.Q."/>
            <person name="Zhang X.X."/>
        </authorList>
    </citation>
    <scope>NUCLEOTIDE SEQUENCE [LARGE SCALE GENOMIC DNA]</scope>
    <source>
        <strain evidence="2 3">KMM 241</strain>
    </source>
</reference>
<comment type="caution">
    <text evidence="2">The sequence shown here is derived from an EMBL/GenBank/DDBJ whole genome shotgun (WGS) entry which is preliminary data.</text>
</comment>
<dbReference type="EMBL" id="BAEP01000018">
    <property type="protein sequence ID" value="GAC23229.1"/>
    <property type="molecule type" value="Genomic_DNA"/>
</dbReference>
<evidence type="ECO:0000256" key="1">
    <source>
        <dbReference type="SAM" id="MobiDB-lite"/>
    </source>
</evidence>
<evidence type="ECO:0000313" key="2">
    <source>
        <dbReference type="EMBL" id="GAC23229.1"/>
    </source>
</evidence>
<accession>K6XRI3</accession>
<feature type="compositionally biased region" description="Polar residues" evidence="1">
    <location>
        <begin position="23"/>
        <end position="37"/>
    </location>
</feature>
<gene>
    <name evidence="2" type="ORF">GMES_0929</name>
</gene>
<feature type="region of interest" description="Disordered" evidence="1">
    <location>
        <begin position="1"/>
        <end position="37"/>
    </location>
</feature>
<name>K6XRI3_9ALTE</name>
<dbReference type="AlphaFoldDB" id="K6XRI3"/>
<organism evidence="2 3">
    <name type="scientific">Paraglaciecola mesophila KMM 241</name>
    <dbReference type="NCBI Taxonomy" id="1128912"/>
    <lineage>
        <taxon>Bacteria</taxon>
        <taxon>Pseudomonadati</taxon>
        <taxon>Pseudomonadota</taxon>
        <taxon>Gammaproteobacteria</taxon>
        <taxon>Alteromonadales</taxon>
        <taxon>Alteromonadaceae</taxon>
        <taxon>Paraglaciecola</taxon>
    </lineage>
</organism>